<evidence type="ECO:0000256" key="4">
    <source>
        <dbReference type="ARBA" id="ARBA00008319"/>
    </source>
</evidence>
<dbReference type="GO" id="GO:0005829">
    <property type="term" value="C:cytosol"/>
    <property type="evidence" value="ECO:0007669"/>
    <property type="project" value="TreeGrafter"/>
</dbReference>
<keyword evidence="9 14" id="KW-0460">Magnesium</keyword>
<evidence type="ECO:0000256" key="1">
    <source>
        <dbReference type="ARBA" id="ARBA00000624"/>
    </source>
</evidence>
<dbReference type="EC" id="1.1.1.85" evidence="14"/>
<dbReference type="GO" id="GO:0009098">
    <property type="term" value="P:L-leucine biosynthetic process"/>
    <property type="evidence" value="ECO:0007669"/>
    <property type="project" value="UniProtKB-UniRule"/>
</dbReference>
<keyword evidence="10 14" id="KW-0560">Oxidoreductase</keyword>
<evidence type="ECO:0000259" key="16">
    <source>
        <dbReference type="SMART" id="SM01329"/>
    </source>
</evidence>
<evidence type="ECO:0000313" key="18">
    <source>
        <dbReference type="Proteomes" id="UP000189970"/>
    </source>
</evidence>
<feature type="binding site" evidence="14">
    <location>
        <position position="240"/>
    </location>
    <ligand>
        <name>Mg(2+)</name>
        <dbReference type="ChEBI" id="CHEBI:18420"/>
    </ligand>
</feature>
<name>A0A1V4DHC8_9ENTE</name>
<evidence type="ECO:0000256" key="3">
    <source>
        <dbReference type="ARBA" id="ARBA00004762"/>
    </source>
</evidence>
<dbReference type="GO" id="GO:0003862">
    <property type="term" value="F:3-isopropylmalate dehydrogenase activity"/>
    <property type="evidence" value="ECO:0007669"/>
    <property type="project" value="UniProtKB-UniRule"/>
</dbReference>
<feature type="site" description="Important for catalysis" evidence="14">
    <location>
        <position position="138"/>
    </location>
</feature>
<evidence type="ECO:0000256" key="7">
    <source>
        <dbReference type="ARBA" id="ARBA00022605"/>
    </source>
</evidence>
<comment type="subunit">
    <text evidence="5 14 15">Homodimer.</text>
</comment>
<dbReference type="PROSITE" id="PS00470">
    <property type="entry name" value="IDH_IMDH"/>
    <property type="match status" value="1"/>
</dbReference>
<keyword evidence="18" id="KW-1185">Reference proteome</keyword>
<dbReference type="HAMAP" id="MF_01033">
    <property type="entry name" value="LeuB_type1"/>
    <property type="match status" value="1"/>
</dbReference>
<protein>
    <recommendedName>
        <fullName evidence="14">3-isopropylmalate dehydrogenase</fullName>
        <ecNumber evidence="14">1.1.1.85</ecNumber>
    </recommendedName>
    <alternativeName>
        <fullName evidence="14">3-IPM-DH</fullName>
    </alternativeName>
    <alternativeName>
        <fullName evidence="14">Beta-IPM dehydrogenase</fullName>
        <shortName evidence="14">IMDH</shortName>
    </alternativeName>
</protein>
<proteinExistence type="inferred from homology"/>
<keyword evidence="6 14" id="KW-0432">Leucine biosynthesis</keyword>
<keyword evidence="11 14" id="KW-0520">NAD</keyword>
<keyword evidence="7 14" id="KW-0028">Amino-acid biosynthesis</keyword>
<keyword evidence="13 14" id="KW-0100">Branched-chain amino acid biosynthesis</keyword>
<dbReference type="PANTHER" id="PTHR42979">
    <property type="entry name" value="3-ISOPROPYLMALATE DEHYDROGENASE"/>
    <property type="match status" value="1"/>
</dbReference>
<evidence type="ECO:0000256" key="9">
    <source>
        <dbReference type="ARBA" id="ARBA00022842"/>
    </source>
</evidence>
<gene>
    <name evidence="14" type="primary">leuB</name>
    <name evidence="17" type="ORF">BW731_06915</name>
</gene>
<comment type="cofactor">
    <cofactor evidence="2">
        <name>Mn(2+)</name>
        <dbReference type="ChEBI" id="CHEBI:29035"/>
    </cofactor>
</comment>
<feature type="binding site" evidence="14">
    <location>
        <position position="244"/>
    </location>
    <ligand>
        <name>Mg(2+)</name>
        <dbReference type="ChEBI" id="CHEBI:18420"/>
    </ligand>
</feature>
<evidence type="ECO:0000313" key="17">
    <source>
        <dbReference type="EMBL" id="OPF87919.1"/>
    </source>
</evidence>
<feature type="binding site" evidence="14">
    <location>
        <position position="216"/>
    </location>
    <ligand>
        <name>substrate</name>
    </ligand>
</feature>
<evidence type="ECO:0000256" key="10">
    <source>
        <dbReference type="ARBA" id="ARBA00023002"/>
    </source>
</evidence>
<feature type="binding site" evidence="14">
    <location>
        <position position="93"/>
    </location>
    <ligand>
        <name>substrate</name>
    </ligand>
</feature>
<dbReference type="AlphaFoldDB" id="A0A1V4DHC8"/>
<evidence type="ECO:0000256" key="14">
    <source>
        <dbReference type="HAMAP-Rule" id="MF_01033"/>
    </source>
</evidence>
<dbReference type="FunFam" id="3.40.718.10:FF:000006">
    <property type="entry name" value="3-isopropylmalate dehydrogenase"/>
    <property type="match status" value="1"/>
</dbReference>
<comment type="cofactor">
    <cofactor evidence="14 15">
        <name>Mg(2+)</name>
        <dbReference type="ChEBI" id="CHEBI:18420"/>
    </cofactor>
    <cofactor evidence="14 15">
        <name>Mn(2+)</name>
        <dbReference type="ChEBI" id="CHEBI:29035"/>
    </cofactor>
    <text evidence="14 15">Binds 1 Mg(2+) or Mn(2+) ion per subunit.</text>
</comment>
<dbReference type="InterPro" id="IPR004429">
    <property type="entry name" value="Isopropylmalate_DH"/>
</dbReference>
<dbReference type="GO" id="GO:0051287">
    <property type="term" value="F:NAD binding"/>
    <property type="evidence" value="ECO:0007669"/>
    <property type="project" value="InterPro"/>
</dbReference>
<evidence type="ECO:0000256" key="12">
    <source>
        <dbReference type="ARBA" id="ARBA00023211"/>
    </source>
</evidence>
<dbReference type="InterPro" id="IPR019818">
    <property type="entry name" value="IsoCit/isopropylmalate_DH_CS"/>
</dbReference>
<feature type="binding site" evidence="14">
    <location>
        <position position="216"/>
    </location>
    <ligand>
        <name>Mg(2+)</name>
        <dbReference type="ChEBI" id="CHEBI:18420"/>
    </ligand>
</feature>
<evidence type="ECO:0000256" key="11">
    <source>
        <dbReference type="ARBA" id="ARBA00023027"/>
    </source>
</evidence>
<comment type="subcellular location">
    <subcellularLocation>
        <location evidence="14">Cytoplasm</location>
    </subcellularLocation>
</comment>
<dbReference type="NCBIfam" id="TIGR00169">
    <property type="entry name" value="leuB"/>
    <property type="match status" value="1"/>
</dbReference>
<comment type="function">
    <text evidence="14 15">Catalyzes the oxidation of 3-carboxy-2-hydroxy-4-methylpentanoate (3-isopropylmalate) to 3-carboxy-4-methyl-2-oxopentanoate. The product decarboxylates to 4-methyl-2 oxopentanoate.</text>
</comment>
<dbReference type="Pfam" id="PF00180">
    <property type="entry name" value="Iso_dh"/>
    <property type="match status" value="1"/>
</dbReference>
<comment type="pathway">
    <text evidence="3 14 15">Amino-acid biosynthesis; L-leucine biosynthesis; L-leucine from 3-methyl-2-oxobutanoate: step 3/4.</text>
</comment>
<dbReference type="PANTHER" id="PTHR42979:SF1">
    <property type="entry name" value="3-ISOPROPYLMALATE DEHYDROGENASE"/>
    <property type="match status" value="1"/>
</dbReference>
<comment type="caution">
    <text evidence="17">The sequence shown here is derived from an EMBL/GenBank/DDBJ whole genome shotgun (WGS) entry which is preliminary data.</text>
</comment>
<dbReference type="SMART" id="SM01329">
    <property type="entry name" value="Iso_dh"/>
    <property type="match status" value="1"/>
</dbReference>
<comment type="caution">
    <text evidence="14">Lacks conserved residue(s) required for the propagation of feature annotation.</text>
</comment>
<keyword evidence="12 14" id="KW-0464">Manganese</keyword>
<dbReference type="UniPathway" id="UPA00048">
    <property type="reaction ID" value="UER00072"/>
</dbReference>
<feature type="domain" description="Isopropylmalate dehydrogenase-like" evidence="16">
    <location>
        <begin position="3"/>
        <end position="341"/>
    </location>
</feature>
<feature type="binding site" evidence="14">
    <location>
        <position position="103"/>
    </location>
    <ligand>
        <name>substrate</name>
    </ligand>
</feature>
<dbReference type="Proteomes" id="UP000189970">
    <property type="component" value="Unassembled WGS sequence"/>
</dbReference>
<sequence length="351" mass="38511">MTKITVLKGDGIGPEIMDAGLDILSVFKENGLFNYEVSEELVGGAAIDAVGKPLPEKTVESCQSSDAILLGAIGGPKWDHCKERPEAGLLALRKQLSLYANIRPIQVSEELVHLSPIKEDIITGTDFVIVRELTGGIYFGEPRELNEEDALDTCIYTKEEIERIMRAAFELAQTRRKKVTSVDKSNVLATSKLWRQVAIEVSKDYPNVTLEHQLVDSCAMVMITKPKEFDVIVTENMFGDILSDEASVLTGSLGVLASSSLSKTGIHLFEPIHGSAPDIAGQNMANPLSMIYSVSMMLRDSFKQYKLADMVDEAVRQVMKKGIMTKDLGGSYSTTDVTQHIRQELIEIIGG</sequence>
<evidence type="ECO:0000256" key="8">
    <source>
        <dbReference type="ARBA" id="ARBA00022723"/>
    </source>
</evidence>
<evidence type="ECO:0000256" key="13">
    <source>
        <dbReference type="ARBA" id="ARBA00023304"/>
    </source>
</evidence>
<dbReference type="GO" id="GO:0000287">
    <property type="term" value="F:magnesium ion binding"/>
    <property type="evidence" value="ECO:0007669"/>
    <property type="project" value="InterPro"/>
</dbReference>
<keyword evidence="14" id="KW-0963">Cytoplasm</keyword>
<dbReference type="InterPro" id="IPR024084">
    <property type="entry name" value="IsoPropMal-DH-like_dom"/>
</dbReference>
<comment type="similarity">
    <text evidence="4 14">Belongs to the isocitrate and isopropylmalate dehydrogenases family. LeuB type 1 subfamily.</text>
</comment>
<accession>A0A1V4DHC8</accession>
<comment type="catalytic activity">
    <reaction evidence="1 14 15">
        <text>(2R,3S)-3-isopropylmalate + NAD(+) = 4-methyl-2-oxopentanoate + CO2 + NADH</text>
        <dbReference type="Rhea" id="RHEA:32271"/>
        <dbReference type="ChEBI" id="CHEBI:16526"/>
        <dbReference type="ChEBI" id="CHEBI:17865"/>
        <dbReference type="ChEBI" id="CHEBI:35121"/>
        <dbReference type="ChEBI" id="CHEBI:57540"/>
        <dbReference type="ChEBI" id="CHEBI:57945"/>
        <dbReference type="EC" id="1.1.1.85"/>
    </reaction>
</comment>
<organism evidence="17 18">
    <name type="scientific">Vagococcus martis</name>
    <dbReference type="NCBI Taxonomy" id="1768210"/>
    <lineage>
        <taxon>Bacteria</taxon>
        <taxon>Bacillati</taxon>
        <taxon>Bacillota</taxon>
        <taxon>Bacilli</taxon>
        <taxon>Lactobacillales</taxon>
        <taxon>Enterococcaceae</taxon>
        <taxon>Vagococcus</taxon>
    </lineage>
</organism>
<dbReference type="SUPFAM" id="SSF53659">
    <property type="entry name" value="Isocitrate/Isopropylmalate dehydrogenase-like"/>
    <property type="match status" value="1"/>
</dbReference>
<dbReference type="RefSeq" id="WP_079346815.1">
    <property type="nucleotide sequence ID" value="NZ_MVAB01000001.1"/>
</dbReference>
<evidence type="ECO:0000256" key="2">
    <source>
        <dbReference type="ARBA" id="ARBA00001936"/>
    </source>
</evidence>
<feature type="binding site" evidence="14">
    <location>
        <begin position="274"/>
        <end position="286"/>
    </location>
    <ligand>
        <name>NAD(+)</name>
        <dbReference type="ChEBI" id="CHEBI:57540"/>
    </ligand>
</feature>
<dbReference type="Gene3D" id="3.40.718.10">
    <property type="entry name" value="Isopropylmalate Dehydrogenase"/>
    <property type="match status" value="1"/>
</dbReference>
<dbReference type="EMBL" id="MVAB01000001">
    <property type="protein sequence ID" value="OPF87919.1"/>
    <property type="molecule type" value="Genomic_DNA"/>
</dbReference>
<feature type="binding site" evidence="14">
    <location>
        <position position="131"/>
    </location>
    <ligand>
        <name>substrate</name>
    </ligand>
</feature>
<evidence type="ECO:0000256" key="5">
    <source>
        <dbReference type="ARBA" id="ARBA00011738"/>
    </source>
</evidence>
<evidence type="ECO:0000256" key="6">
    <source>
        <dbReference type="ARBA" id="ARBA00022430"/>
    </source>
</evidence>
<feature type="site" description="Important for catalysis" evidence="14">
    <location>
        <position position="184"/>
    </location>
</feature>
<reference evidence="17 18" key="1">
    <citation type="submission" date="2017-02" db="EMBL/GenBank/DDBJ databases">
        <title>Vagococcus cremeus sp. nov., isolated from the small intestine of a marten, Martes flavigula.</title>
        <authorList>
            <person name="Tak E.J."/>
            <person name="Bae J.-W."/>
        </authorList>
    </citation>
    <scope>NUCLEOTIDE SEQUENCE [LARGE SCALE GENOMIC DNA]</scope>
    <source>
        <strain evidence="17 18">D7T301</strain>
    </source>
</reference>
<evidence type="ECO:0000256" key="15">
    <source>
        <dbReference type="RuleBase" id="RU004445"/>
    </source>
</evidence>
<keyword evidence="8 14" id="KW-0479">Metal-binding</keyword>